<keyword evidence="7" id="KW-0479">Metal-binding</keyword>
<evidence type="ECO:0000256" key="4">
    <source>
        <dbReference type="ARBA" id="ARBA00008236"/>
    </source>
</evidence>
<keyword evidence="5 10" id="KW-0031">Aminopeptidase</keyword>
<comment type="cofactor">
    <cofactor evidence="2">
        <name>Mg(2+)</name>
        <dbReference type="ChEBI" id="CHEBI:18420"/>
    </cofactor>
</comment>
<protein>
    <submittedName>
        <fullName evidence="10">Aminopeptidase</fullName>
    </submittedName>
</protein>
<organism evidence="10 11">
    <name type="scientific">Bacillus salitolerans</name>
    <dbReference type="NCBI Taxonomy" id="1437434"/>
    <lineage>
        <taxon>Bacteria</taxon>
        <taxon>Bacillati</taxon>
        <taxon>Bacillota</taxon>
        <taxon>Bacilli</taxon>
        <taxon>Bacillales</taxon>
        <taxon>Bacillaceae</taxon>
        <taxon>Bacillus</taxon>
    </lineage>
</organism>
<evidence type="ECO:0000256" key="9">
    <source>
        <dbReference type="ARBA" id="ARBA00023049"/>
    </source>
</evidence>
<dbReference type="Proteomes" id="UP001597214">
    <property type="component" value="Unassembled WGS sequence"/>
</dbReference>
<dbReference type="PANTHER" id="PTHR34448:SF3">
    <property type="entry name" value="AMINOPEPTIDASE AMPS"/>
    <property type="match status" value="1"/>
</dbReference>
<keyword evidence="11" id="KW-1185">Reference proteome</keyword>
<sequence length="411" mass="45956">MRTFEENVDKYAELAVKVGVNIQQGQTLIINADISSALFVRKIVRKAYEAGARLVQVDWTDEHVTRTRFDYAPDESFTYFPEWRADMLEKAYQEGAAALSVVSMNPDLLKGVDPSKISSLGRVAGEATKRYMKYTRGFKISWSIVAVPSEAWAAKVFPGTDSKDEQIEKLWNAIFDATRISLEDPIQAWNDHIQSLMSKVNLLNELELDTLHYSAPGTDLTIELAKKHIWVGAESINDKGNSFIANIPTEEVFTTPLKTGVNGTVRGTKPFNYGGNVIDHFSFTFEDGRIVDFDAEEGYEALKRMLETDEGSLYLGEVALVPHCSPISNSGITFYNTLFDENASHHLAIGNSYTFTIENGYEMTEQELADNGVNNSANHVDFMIGSSEMNIDGKKKDGRVIPLFRNGEWVI</sequence>
<dbReference type="GO" id="GO:0004177">
    <property type="term" value="F:aminopeptidase activity"/>
    <property type="evidence" value="ECO:0007669"/>
    <property type="project" value="UniProtKB-KW"/>
</dbReference>
<comment type="cofactor">
    <cofactor evidence="3">
        <name>Zn(2+)</name>
        <dbReference type="ChEBI" id="CHEBI:29105"/>
    </cofactor>
</comment>
<evidence type="ECO:0000256" key="7">
    <source>
        <dbReference type="ARBA" id="ARBA00022723"/>
    </source>
</evidence>
<evidence type="ECO:0000256" key="5">
    <source>
        <dbReference type="ARBA" id="ARBA00022438"/>
    </source>
</evidence>
<keyword evidence="6" id="KW-0645">Protease</keyword>
<evidence type="ECO:0000256" key="6">
    <source>
        <dbReference type="ARBA" id="ARBA00022670"/>
    </source>
</evidence>
<comment type="cofactor">
    <cofactor evidence="1">
        <name>Co(2+)</name>
        <dbReference type="ChEBI" id="CHEBI:48828"/>
    </cofactor>
</comment>
<reference evidence="11" key="1">
    <citation type="journal article" date="2019" name="Int. J. Syst. Evol. Microbiol.">
        <title>The Global Catalogue of Microorganisms (GCM) 10K type strain sequencing project: providing services to taxonomists for standard genome sequencing and annotation.</title>
        <authorList>
            <consortium name="The Broad Institute Genomics Platform"/>
            <consortium name="The Broad Institute Genome Sequencing Center for Infectious Disease"/>
            <person name="Wu L."/>
            <person name="Ma J."/>
        </authorList>
    </citation>
    <scope>NUCLEOTIDE SEQUENCE [LARGE SCALE GENOMIC DNA]</scope>
    <source>
        <strain evidence="11">CCUG 49339</strain>
    </source>
</reference>
<dbReference type="Pfam" id="PF02073">
    <property type="entry name" value="Peptidase_M29"/>
    <property type="match status" value="1"/>
</dbReference>
<evidence type="ECO:0000313" key="10">
    <source>
        <dbReference type="EMBL" id="MFD1739348.1"/>
    </source>
</evidence>
<dbReference type="InterPro" id="IPR035097">
    <property type="entry name" value="M29_N-terminal"/>
</dbReference>
<evidence type="ECO:0000256" key="1">
    <source>
        <dbReference type="ARBA" id="ARBA00001941"/>
    </source>
</evidence>
<evidence type="ECO:0000256" key="8">
    <source>
        <dbReference type="ARBA" id="ARBA00022801"/>
    </source>
</evidence>
<comment type="caution">
    <text evidence="10">The sequence shown here is derived from an EMBL/GenBank/DDBJ whole genome shotgun (WGS) entry which is preliminary data.</text>
</comment>
<name>A0ABW4LYQ3_9BACI</name>
<dbReference type="InterPro" id="IPR000787">
    <property type="entry name" value="Peptidase_M29"/>
</dbReference>
<dbReference type="SUPFAM" id="SSF144052">
    <property type="entry name" value="Thermophilic metalloprotease-like"/>
    <property type="match status" value="1"/>
</dbReference>
<dbReference type="InterPro" id="IPR052170">
    <property type="entry name" value="M29_Exopeptidase"/>
</dbReference>
<evidence type="ECO:0000256" key="3">
    <source>
        <dbReference type="ARBA" id="ARBA00001947"/>
    </source>
</evidence>
<dbReference type="PRINTS" id="PR00919">
    <property type="entry name" value="THERMOPTASE"/>
</dbReference>
<dbReference type="PANTHER" id="PTHR34448">
    <property type="entry name" value="AMINOPEPTIDASE"/>
    <property type="match status" value="1"/>
</dbReference>
<accession>A0ABW4LYQ3</accession>
<keyword evidence="8" id="KW-0378">Hydrolase</keyword>
<dbReference type="Gene3D" id="3.40.1830.10">
    <property type="entry name" value="Thermophilic metalloprotease (M29)"/>
    <property type="match status" value="1"/>
</dbReference>
<dbReference type="EMBL" id="JBHUEM010000054">
    <property type="protein sequence ID" value="MFD1739348.1"/>
    <property type="molecule type" value="Genomic_DNA"/>
</dbReference>
<proteinExistence type="inferred from homology"/>
<dbReference type="RefSeq" id="WP_377930577.1">
    <property type="nucleotide sequence ID" value="NZ_JBHUEM010000054.1"/>
</dbReference>
<evidence type="ECO:0000256" key="2">
    <source>
        <dbReference type="ARBA" id="ARBA00001946"/>
    </source>
</evidence>
<evidence type="ECO:0000313" key="11">
    <source>
        <dbReference type="Proteomes" id="UP001597214"/>
    </source>
</evidence>
<keyword evidence="9" id="KW-0482">Metalloprotease</keyword>
<comment type="similarity">
    <text evidence="4">Belongs to the peptidase M29 family.</text>
</comment>
<gene>
    <name evidence="10" type="ORF">ACFSCX_22970</name>
</gene>